<dbReference type="PANTHER" id="PTHR14097">
    <property type="entry name" value="OXIDOREDUCTASE HTATIP2"/>
    <property type="match status" value="1"/>
</dbReference>
<dbReference type="Pfam" id="PF13460">
    <property type="entry name" value="NAD_binding_10"/>
    <property type="match status" value="1"/>
</dbReference>
<accession>A0A1G7BIU9</accession>
<dbReference type="STRING" id="416944.SAMN05421548_13951"/>
<dbReference type="Proteomes" id="UP000198908">
    <property type="component" value="Unassembled WGS sequence"/>
</dbReference>
<dbReference type="OrthoDB" id="9798632at2"/>
<dbReference type="AlphaFoldDB" id="A0A1G7BIU9"/>
<protein>
    <submittedName>
        <fullName evidence="2">NAD(P)H-binding</fullName>
    </submittedName>
</protein>
<dbReference type="InterPro" id="IPR036291">
    <property type="entry name" value="NAD(P)-bd_dom_sf"/>
</dbReference>
<proteinExistence type="predicted"/>
<evidence type="ECO:0000313" key="2">
    <source>
        <dbReference type="EMBL" id="SDE26650.1"/>
    </source>
</evidence>
<dbReference type="Gene3D" id="3.40.50.720">
    <property type="entry name" value="NAD(P)-binding Rossmann-like Domain"/>
    <property type="match status" value="1"/>
</dbReference>
<gene>
    <name evidence="2" type="ORF">SAMN05421548_13951</name>
</gene>
<dbReference type="InterPro" id="IPR016040">
    <property type="entry name" value="NAD(P)-bd_dom"/>
</dbReference>
<dbReference type="SUPFAM" id="SSF51735">
    <property type="entry name" value="NAD(P)-binding Rossmann-fold domains"/>
    <property type="match status" value="1"/>
</dbReference>
<evidence type="ECO:0000259" key="1">
    <source>
        <dbReference type="Pfam" id="PF13460"/>
    </source>
</evidence>
<feature type="domain" description="NAD(P)-binding" evidence="1">
    <location>
        <begin position="7"/>
        <end position="153"/>
    </location>
</feature>
<organism evidence="2 3">
    <name type="scientific">Paraburkholderia lycopersici</name>
    <dbReference type="NCBI Taxonomy" id="416944"/>
    <lineage>
        <taxon>Bacteria</taxon>
        <taxon>Pseudomonadati</taxon>
        <taxon>Pseudomonadota</taxon>
        <taxon>Betaproteobacteria</taxon>
        <taxon>Burkholderiales</taxon>
        <taxon>Burkholderiaceae</taxon>
        <taxon>Paraburkholderia</taxon>
    </lineage>
</organism>
<dbReference type="RefSeq" id="WP_092005265.1">
    <property type="nucleotide sequence ID" value="NZ_FMYQ01000039.1"/>
</dbReference>
<name>A0A1G7BIU9_9BURK</name>
<evidence type="ECO:0000313" key="3">
    <source>
        <dbReference type="Proteomes" id="UP000198908"/>
    </source>
</evidence>
<dbReference type="EMBL" id="FMYQ01000039">
    <property type="protein sequence ID" value="SDE26650.1"/>
    <property type="molecule type" value="Genomic_DNA"/>
</dbReference>
<reference evidence="3" key="1">
    <citation type="submission" date="2016-09" db="EMBL/GenBank/DDBJ databases">
        <authorList>
            <person name="Varghese N."/>
            <person name="Submissions S."/>
        </authorList>
    </citation>
    <scope>NUCLEOTIDE SEQUENCE [LARGE SCALE GENOMIC DNA]</scope>
    <source>
        <strain evidence="3">TNe-862</strain>
    </source>
</reference>
<dbReference type="PANTHER" id="PTHR14097:SF8">
    <property type="entry name" value="NAD(P)-BINDING DOMAIN-CONTAINING PROTEIN"/>
    <property type="match status" value="1"/>
</dbReference>
<keyword evidence="3" id="KW-1185">Reference proteome</keyword>
<sequence>MKVLIYGATGMVGQGVLRECLRADDVELVRAVGRRETGVRHAKLCETLLPDLADSRAAESELTGFDACFFCLGVSSVGMSEADYSRVTYDLTMAIAGTLARLNPEMTFVYVSGAGTDSGGRGRSMWARVKGRTENALRQSGFRAVYLFRPGAIEPLEGIRSKTRLYHVLYVLMKPAWPLLRAALGDRLVTTADVGQAMLAVARRGAATAVLEARELHALARAEAPNAGKRNAA</sequence>